<dbReference type="Proteomes" id="UP000198290">
    <property type="component" value="Chromosome"/>
</dbReference>
<reference evidence="2" key="3">
    <citation type="journal article" date="2017" name="Plant Physiol. Biochem.">
        <title>Differential oxidative and antioxidative response of duckweed Lemna minor toward plant growth promoting/inhibiting bacteria.</title>
        <authorList>
            <person name="Ishizawa H."/>
            <person name="Kuroda M."/>
            <person name="Morikawa M."/>
            <person name="Ike M."/>
        </authorList>
    </citation>
    <scope>NUCLEOTIDE SEQUENCE [LARGE SCALE GENOMIC DNA]</scope>
    <source>
        <strain evidence="2">H3</strain>
    </source>
</reference>
<dbReference type="EMBL" id="AP018823">
    <property type="protein sequence ID" value="BBF87799.1"/>
    <property type="molecule type" value="Genomic_DNA"/>
</dbReference>
<organism evidence="1 2">
    <name type="scientific">Aquitalea magnusonii</name>
    <dbReference type="NCBI Taxonomy" id="332411"/>
    <lineage>
        <taxon>Bacteria</taxon>
        <taxon>Pseudomonadati</taxon>
        <taxon>Pseudomonadota</taxon>
        <taxon>Betaproteobacteria</taxon>
        <taxon>Neisseriales</taxon>
        <taxon>Chromobacteriaceae</taxon>
        <taxon>Aquitalea</taxon>
    </lineage>
</organism>
<reference evidence="2" key="1">
    <citation type="journal article" date="2017" name="Biotechnol. Biofuels">
        <title>Evaluation of environmental bacterial communities as a factor affecting the growth of duckweed Lemna minor.</title>
        <authorList>
            <person name="Ishizawa H."/>
            <person name="Kuroda M."/>
            <person name="Morikawa M."/>
            <person name="Ike M."/>
        </authorList>
    </citation>
    <scope>NUCLEOTIDE SEQUENCE [LARGE SCALE GENOMIC DNA]</scope>
    <source>
        <strain evidence="2">H3</strain>
    </source>
</reference>
<evidence type="ECO:0000313" key="1">
    <source>
        <dbReference type="EMBL" id="BBF87799.1"/>
    </source>
</evidence>
<proteinExistence type="predicted"/>
<dbReference type="AlphaFoldDB" id="A0A3G9GN41"/>
<accession>A0A3G9GN41</accession>
<dbReference type="KEGG" id="amah:DLM_4227"/>
<sequence>MASPCSTNRRSTRFILFSLLVFQKATGWPVRRGLSSANPCQASGQAWENKAW</sequence>
<evidence type="ECO:0000313" key="2">
    <source>
        <dbReference type="Proteomes" id="UP000198290"/>
    </source>
</evidence>
<gene>
    <name evidence="1" type="ORF">DLM_4227</name>
</gene>
<protein>
    <submittedName>
        <fullName evidence="1">Uncharacterized protein</fullName>
    </submittedName>
</protein>
<name>A0A3G9GN41_9NEIS</name>
<keyword evidence="2" id="KW-1185">Reference proteome</keyword>
<reference evidence="1 2" key="2">
    <citation type="journal article" date="2017" name="Genome Announc.">
        <title>Draft genome sequence of Aquitalea magnusonii strain H3, a plant growth-promoting bacterium of duckweed Lemna minor.</title>
        <authorList>
            <person name="Ishizawa H."/>
            <person name="Kuroda M."/>
            <person name="Ike M."/>
        </authorList>
    </citation>
    <scope>NUCLEOTIDE SEQUENCE [LARGE SCALE GENOMIC DNA]</scope>
    <source>
        <strain evidence="1 2">H3</strain>
    </source>
</reference>